<evidence type="ECO:0000313" key="3">
    <source>
        <dbReference type="Proteomes" id="UP000620124"/>
    </source>
</evidence>
<keyword evidence="2" id="KW-0378">Hydrolase</keyword>
<reference evidence="2" key="1">
    <citation type="submission" date="2020-05" db="EMBL/GenBank/DDBJ databases">
        <title>Mycena genomes resolve the evolution of fungal bioluminescence.</title>
        <authorList>
            <person name="Tsai I.J."/>
        </authorList>
    </citation>
    <scope>NUCLEOTIDE SEQUENCE</scope>
    <source>
        <strain evidence="2">CCC161011</strain>
    </source>
</reference>
<keyword evidence="3" id="KW-1185">Reference proteome</keyword>
<dbReference type="Pfam" id="PF23191">
    <property type="entry name" value="WHD_MCM3_C"/>
    <property type="match status" value="1"/>
</dbReference>
<dbReference type="Proteomes" id="UP000620124">
    <property type="component" value="Unassembled WGS sequence"/>
</dbReference>
<dbReference type="GO" id="GO:0004386">
    <property type="term" value="F:helicase activity"/>
    <property type="evidence" value="ECO:0007669"/>
    <property type="project" value="UniProtKB-KW"/>
</dbReference>
<keyword evidence="2" id="KW-0547">Nucleotide-binding</keyword>
<comment type="caution">
    <text evidence="2">The sequence shown here is derived from an EMBL/GenBank/DDBJ whole genome shotgun (WGS) entry which is preliminary data.</text>
</comment>
<sequence length="91" mass="9668">MDVDEPPAAGGAAGDGKIAPQRLQLFRTRLAGLMATTFQDIEAIELDKVVEQVNHGLTIDTLFGTAEAKEACTAMDEANEIMFSGGLIYPV</sequence>
<feature type="domain" description="MCM3-like winged helix" evidence="1">
    <location>
        <begin position="17"/>
        <end position="90"/>
    </location>
</feature>
<dbReference type="AlphaFoldDB" id="A0A8H7CLS3"/>
<protein>
    <submittedName>
        <fullName evidence="2">DNA helicase</fullName>
    </submittedName>
</protein>
<name>A0A8H7CLS3_9AGAR</name>
<proteinExistence type="predicted"/>
<accession>A0A8H7CLS3</accession>
<gene>
    <name evidence="2" type="ORF">MVEN_01921200</name>
</gene>
<evidence type="ECO:0000259" key="1">
    <source>
        <dbReference type="Pfam" id="PF23191"/>
    </source>
</evidence>
<dbReference type="InterPro" id="IPR056575">
    <property type="entry name" value="WH_MCM3_C"/>
</dbReference>
<keyword evidence="2" id="KW-0067">ATP-binding</keyword>
<organism evidence="2 3">
    <name type="scientific">Mycena venus</name>
    <dbReference type="NCBI Taxonomy" id="2733690"/>
    <lineage>
        <taxon>Eukaryota</taxon>
        <taxon>Fungi</taxon>
        <taxon>Dikarya</taxon>
        <taxon>Basidiomycota</taxon>
        <taxon>Agaricomycotina</taxon>
        <taxon>Agaricomycetes</taxon>
        <taxon>Agaricomycetidae</taxon>
        <taxon>Agaricales</taxon>
        <taxon>Marasmiineae</taxon>
        <taxon>Mycenaceae</taxon>
        <taxon>Mycena</taxon>
    </lineage>
</organism>
<evidence type="ECO:0000313" key="2">
    <source>
        <dbReference type="EMBL" id="KAF7340033.1"/>
    </source>
</evidence>
<keyword evidence="2" id="KW-0347">Helicase</keyword>
<dbReference type="EMBL" id="JACAZI010000019">
    <property type="protein sequence ID" value="KAF7340033.1"/>
    <property type="molecule type" value="Genomic_DNA"/>
</dbReference>
<dbReference type="OrthoDB" id="1882346at2759"/>